<dbReference type="Proteomes" id="UP000055590">
    <property type="component" value="Chromosome"/>
</dbReference>
<dbReference type="KEGG" id="vin:AKJ08_3275"/>
<dbReference type="STRING" id="1391653.AKJ08_3275"/>
<dbReference type="EMBL" id="CP012332">
    <property type="protein sequence ID" value="AKU92888.1"/>
    <property type="molecule type" value="Genomic_DNA"/>
</dbReference>
<evidence type="ECO:0000313" key="2">
    <source>
        <dbReference type="Proteomes" id="UP000055590"/>
    </source>
</evidence>
<gene>
    <name evidence="1" type="ORF">AKJ08_3275</name>
</gene>
<keyword evidence="2" id="KW-1185">Reference proteome</keyword>
<protein>
    <submittedName>
        <fullName evidence="1">Uncharacterized protein</fullName>
    </submittedName>
</protein>
<proteinExistence type="predicted"/>
<organism evidence="1 2">
    <name type="scientific">Vulgatibacter incomptus</name>
    <dbReference type="NCBI Taxonomy" id="1391653"/>
    <lineage>
        <taxon>Bacteria</taxon>
        <taxon>Pseudomonadati</taxon>
        <taxon>Myxococcota</taxon>
        <taxon>Myxococcia</taxon>
        <taxon>Myxococcales</taxon>
        <taxon>Cystobacterineae</taxon>
        <taxon>Vulgatibacteraceae</taxon>
        <taxon>Vulgatibacter</taxon>
    </lineage>
</organism>
<evidence type="ECO:0000313" key="1">
    <source>
        <dbReference type="EMBL" id="AKU92888.1"/>
    </source>
</evidence>
<sequence>MCLRPDETRSGVAFARSTKTGRKLGMWRRCVQGIILIGP</sequence>
<accession>A0A0K1PH73</accession>
<dbReference type="AlphaFoldDB" id="A0A0K1PH73"/>
<reference evidence="1 2" key="1">
    <citation type="submission" date="2015-08" db="EMBL/GenBank/DDBJ databases">
        <authorList>
            <person name="Babu N.S."/>
            <person name="Beckwith C.J."/>
            <person name="Beseler K.G."/>
            <person name="Brison A."/>
            <person name="Carone J.V."/>
            <person name="Caskin T.P."/>
            <person name="Diamond M."/>
            <person name="Durham M.E."/>
            <person name="Foxe J.M."/>
            <person name="Go M."/>
            <person name="Henderson B.A."/>
            <person name="Jones I.B."/>
            <person name="McGettigan J.A."/>
            <person name="Micheletti S.J."/>
            <person name="Nasrallah M.E."/>
            <person name="Ortiz D."/>
            <person name="Piller C.R."/>
            <person name="Privatt S.R."/>
            <person name="Schneider S.L."/>
            <person name="Sharp S."/>
            <person name="Smith T.C."/>
            <person name="Stanton J.D."/>
            <person name="Ullery H.E."/>
            <person name="Wilson R.J."/>
            <person name="Serrano M.G."/>
            <person name="Buck G."/>
            <person name="Lee V."/>
            <person name="Wang Y."/>
            <person name="Carvalho R."/>
            <person name="Voegtly L."/>
            <person name="Shi R."/>
            <person name="Duckworth R."/>
            <person name="Johnson A."/>
            <person name="Loviza R."/>
            <person name="Walstead R."/>
            <person name="Shah Z."/>
            <person name="Kiflezghi M."/>
            <person name="Wade K."/>
            <person name="Ball S.L."/>
            <person name="Bradley K.W."/>
            <person name="Asai D.J."/>
            <person name="Bowman C.A."/>
            <person name="Russell D.A."/>
            <person name="Pope W.H."/>
            <person name="Jacobs-Sera D."/>
            <person name="Hendrix R.W."/>
            <person name="Hatfull G.F."/>
        </authorList>
    </citation>
    <scope>NUCLEOTIDE SEQUENCE [LARGE SCALE GENOMIC DNA]</scope>
    <source>
        <strain evidence="1 2">DSM 27710</strain>
    </source>
</reference>
<name>A0A0K1PH73_9BACT</name>